<accession>Q5AQL3</accession>
<dbReference type="Proteomes" id="UP000000560">
    <property type="component" value="Chromosome II"/>
</dbReference>
<protein>
    <submittedName>
        <fullName evidence="1">Uncharacterized protein</fullName>
    </submittedName>
</protein>
<evidence type="ECO:0000313" key="1">
    <source>
        <dbReference type="EMBL" id="CBF74300.1"/>
    </source>
</evidence>
<dbReference type="EMBL" id="BN001302">
    <property type="protein sequence ID" value="CBF74300.1"/>
    <property type="molecule type" value="Genomic_DNA"/>
</dbReference>
<dbReference type="HOGENOM" id="CLU_3430974_0_0_1"/>
<dbReference type="AlphaFoldDB" id="Q5AQL3"/>
<proteinExistence type="predicted"/>
<evidence type="ECO:0000313" key="2">
    <source>
        <dbReference type="Proteomes" id="UP000000560"/>
    </source>
</evidence>
<reference evidence="2" key="2">
    <citation type="journal article" date="2009" name="Fungal Genet. Biol.">
        <title>The 2008 update of the Aspergillus nidulans genome annotation: a community effort.</title>
        <authorList>
            <person name="Wortman J.R."/>
            <person name="Gilsenan J.M."/>
            <person name="Joardar V."/>
            <person name="Deegan J."/>
            <person name="Clutterbuck J."/>
            <person name="Andersen M.R."/>
            <person name="Archer D."/>
            <person name="Bencina M."/>
            <person name="Braus G."/>
            <person name="Coutinho P."/>
            <person name="von Dohren H."/>
            <person name="Doonan J."/>
            <person name="Driessen A.J."/>
            <person name="Durek P."/>
            <person name="Espeso E."/>
            <person name="Fekete E."/>
            <person name="Flipphi M."/>
            <person name="Estrada C.G."/>
            <person name="Geysens S."/>
            <person name="Goldman G."/>
            <person name="de Groot P.W."/>
            <person name="Hansen K."/>
            <person name="Harris S.D."/>
            <person name="Heinekamp T."/>
            <person name="Helmstaedt K."/>
            <person name="Henrissat B."/>
            <person name="Hofmann G."/>
            <person name="Homan T."/>
            <person name="Horio T."/>
            <person name="Horiuchi H."/>
            <person name="James S."/>
            <person name="Jones M."/>
            <person name="Karaffa L."/>
            <person name="Karanyi Z."/>
            <person name="Kato M."/>
            <person name="Keller N."/>
            <person name="Kelly D.E."/>
            <person name="Kiel J.A."/>
            <person name="Kim J.M."/>
            <person name="van der Klei I.J."/>
            <person name="Klis F.M."/>
            <person name="Kovalchuk A."/>
            <person name="Krasevec N."/>
            <person name="Kubicek C.P."/>
            <person name="Liu B."/>
            <person name="Maccabe A."/>
            <person name="Meyer V."/>
            <person name="Mirabito P."/>
            <person name="Miskei M."/>
            <person name="Mos M."/>
            <person name="Mullins J."/>
            <person name="Nelson D.R."/>
            <person name="Nielsen J."/>
            <person name="Oakley B.R."/>
            <person name="Osmani S.A."/>
            <person name="Pakula T."/>
            <person name="Paszewski A."/>
            <person name="Paulsen I."/>
            <person name="Pilsyk S."/>
            <person name="Pocsi I."/>
            <person name="Punt P.J."/>
            <person name="Ram A.F."/>
            <person name="Ren Q."/>
            <person name="Robellet X."/>
            <person name="Robson G."/>
            <person name="Seiboth B."/>
            <person name="van Solingen P."/>
            <person name="Specht T."/>
            <person name="Sun J."/>
            <person name="Taheri-Talesh N."/>
            <person name="Takeshita N."/>
            <person name="Ussery D."/>
            <person name="vanKuyk P.A."/>
            <person name="Visser H."/>
            <person name="van de Vondervoort P.J."/>
            <person name="de Vries R.P."/>
            <person name="Walton J."/>
            <person name="Xiang X."/>
            <person name="Xiong Y."/>
            <person name="Zeng A.P."/>
            <person name="Brandt B.W."/>
            <person name="Cornell M.J."/>
            <person name="van den Hondel C.A."/>
            <person name="Visser J."/>
            <person name="Oliver S.G."/>
            <person name="Turner G."/>
        </authorList>
    </citation>
    <scope>GENOME REANNOTATION</scope>
    <source>
        <strain evidence="2">FGSC A4 / ATCC 38163 / CBS 112.46 / NRRL 194 / M139</strain>
    </source>
</reference>
<dbReference type="InParanoid" id="Q5AQL3"/>
<sequence length="18" mass="2090">MPRVHVSSNQNCYKKEGL</sequence>
<reference evidence="2" key="1">
    <citation type="journal article" date="2005" name="Nature">
        <title>Sequencing of Aspergillus nidulans and comparative analysis with A. fumigatus and A. oryzae.</title>
        <authorList>
            <person name="Galagan J.E."/>
            <person name="Calvo S.E."/>
            <person name="Cuomo C."/>
            <person name="Ma L.J."/>
            <person name="Wortman J.R."/>
            <person name="Batzoglou S."/>
            <person name="Lee S.I."/>
            <person name="Basturkmen M."/>
            <person name="Spevak C.C."/>
            <person name="Clutterbuck J."/>
            <person name="Kapitonov V."/>
            <person name="Jurka J."/>
            <person name="Scazzocchio C."/>
            <person name="Farman M."/>
            <person name="Butler J."/>
            <person name="Purcell S."/>
            <person name="Harris S."/>
            <person name="Braus G.H."/>
            <person name="Draht O."/>
            <person name="Busch S."/>
            <person name="D'Enfert C."/>
            <person name="Bouchier C."/>
            <person name="Goldman G.H."/>
            <person name="Bell-Pedersen D."/>
            <person name="Griffiths-Jones S."/>
            <person name="Doonan J.H."/>
            <person name="Yu J."/>
            <person name="Vienken K."/>
            <person name="Pain A."/>
            <person name="Freitag M."/>
            <person name="Selker E.U."/>
            <person name="Archer D.B."/>
            <person name="Penalva M.A."/>
            <person name="Oakley B.R."/>
            <person name="Momany M."/>
            <person name="Tanaka T."/>
            <person name="Kumagai T."/>
            <person name="Asai K."/>
            <person name="Machida M."/>
            <person name="Nierman W.C."/>
            <person name="Denning D.W."/>
            <person name="Caddick M."/>
            <person name="Hynes M."/>
            <person name="Paoletti M."/>
            <person name="Fischer R."/>
            <person name="Miller B."/>
            <person name="Dyer P."/>
            <person name="Sachs M.S."/>
            <person name="Osmani S.A."/>
            <person name="Birren B.W."/>
        </authorList>
    </citation>
    <scope>NUCLEOTIDE SEQUENCE [LARGE SCALE GENOMIC DNA]</scope>
    <source>
        <strain evidence="2">FGSC A4 / ATCC 38163 / CBS 112.46 / NRRL 194 / M139</strain>
    </source>
</reference>
<keyword evidence="2" id="KW-1185">Reference proteome</keyword>
<organism evidence="1 2">
    <name type="scientific">Emericella nidulans (strain FGSC A4 / ATCC 38163 / CBS 112.46 / NRRL 194 / M139)</name>
    <name type="common">Aspergillus nidulans</name>
    <dbReference type="NCBI Taxonomy" id="227321"/>
    <lineage>
        <taxon>Eukaryota</taxon>
        <taxon>Fungi</taxon>
        <taxon>Dikarya</taxon>
        <taxon>Ascomycota</taxon>
        <taxon>Pezizomycotina</taxon>
        <taxon>Eurotiomycetes</taxon>
        <taxon>Eurotiomycetidae</taxon>
        <taxon>Eurotiales</taxon>
        <taxon>Aspergillaceae</taxon>
        <taxon>Aspergillus</taxon>
        <taxon>Aspergillus subgen. Nidulantes</taxon>
    </lineage>
</organism>
<name>Q5AQL3_EMENI</name>
<accession>C8V3R9</accession>
<gene>
    <name evidence="1" type="ORF">ANIA_09417</name>
</gene>